<feature type="transmembrane region" description="Helical" evidence="9">
    <location>
        <begin position="242"/>
        <end position="262"/>
    </location>
</feature>
<keyword evidence="6 9" id="KW-1133">Transmembrane helix</keyword>
<feature type="transmembrane region" description="Helical" evidence="9">
    <location>
        <begin position="6"/>
        <end position="26"/>
    </location>
</feature>
<gene>
    <name evidence="10" type="ORF">FR932_16055</name>
</gene>
<evidence type="ECO:0000256" key="9">
    <source>
        <dbReference type="SAM" id="Phobius"/>
    </source>
</evidence>
<dbReference type="OrthoDB" id="5868346at2"/>
<comment type="similarity">
    <text evidence="8">Belongs to the TsuA/YedE (TC 9.B.102) family.</text>
</comment>
<dbReference type="GO" id="GO:0005886">
    <property type="term" value="C:plasma membrane"/>
    <property type="evidence" value="ECO:0007669"/>
    <property type="project" value="UniProtKB-SubCell"/>
</dbReference>
<evidence type="ECO:0000256" key="7">
    <source>
        <dbReference type="ARBA" id="ARBA00023136"/>
    </source>
</evidence>
<name>A0A5J6WPB4_MORMI</name>
<evidence type="ECO:0000313" key="11">
    <source>
        <dbReference type="Proteomes" id="UP000327424"/>
    </source>
</evidence>
<dbReference type="PANTHER" id="PTHR30574:SF1">
    <property type="entry name" value="SULPHUR TRANSPORT DOMAIN-CONTAINING PROTEIN"/>
    <property type="match status" value="1"/>
</dbReference>
<keyword evidence="4" id="KW-0997">Cell inner membrane</keyword>
<protein>
    <submittedName>
        <fullName evidence="10">Uncharacterized protein</fullName>
    </submittedName>
</protein>
<evidence type="ECO:0000256" key="8">
    <source>
        <dbReference type="ARBA" id="ARBA00035655"/>
    </source>
</evidence>
<feature type="transmembrane region" description="Helical" evidence="9">
    <location>
        <begin position="165"/>
        <end position="182"/>
    </location>
</feature>
<feature type="transmembrane region" description="Helical" evidence="9">
    <location>
        <begin position="213"/>
        <end position="230"/>
    </location>
</feature>
<comment type="subcellular location">
    <subcellularLocation>
        <location evidence="1">Cell inner membrane</location>
        <topology evidence="1">Multi-pass membrane protein</topology>
    </subcellularLocation>
</comment>
<organism evidence="10 11">
    <name type="scientific">Moritella marina ATCC 15381</name>
    <dbReference type="NCBI Taxonomy" id="1202962"/>
    <lineage>
        <taxon>Bacteria</taxon>
        <taxon>Pseudomonadati</taxon>
        <taxon>Pseudomonadota</taxon>
        <taxon>Gammaproteobacteria</taxon>
        <taxon>Alteromonadales</taxon>
        <taxon>Moritellaceae</taxon>
        <taxon>Moritella</taxon>
    </lineage>
</organism>
<dbReference type="AlphaFoldDB" id="A0A5J6WPB4"/>
<evidence type="ECO:0000256" key="1">
    <source>
        <dbReference type="ARBA" id="ARBA00004429"/>
    </source>
</evidence>
<feature type="transmembrane region" description="Helical" evidence="9">
    <location>
        <begin position="274"/>
        <end position="297"/>
    </location>
</feature>
<keyword evidence="2" id="KW-0813">Transport</keyword>
<feature type="transmembrane region" description="Helical" evidence="9">
    <location>
        <begin position="137"/>
        <end position="158"/>
    </location>
</feature>
<accession>A0A5J6WPB4</accession>
<evidence type="ECO:0000256" key="2">
    <source>
        <dbReference type="ARBA" id="ARBA00022448"/>
    </source>
</evidence>
<evidence type="ECO:0000256" key="4">
    <source>
        <dbReference type="ARBA" id="ARBA00022519"/>
    </source>
</evidence>
<dbReference type="EMBL" id="CP044399">
    <property type="protein sequence ID" value="QFI39254.1"/>
    <property type="molecule type" value="Genomic_DNA"/>
</dbReference>
<proteinExistence type="inferred from homology"/>
<dbReference type="RefSeq" id="WP_019439686.1">
    <property type="nucleotide sequence ID" value="NZ_ALOE01000003.1"/>
</dbReference>
<keyword evidence="3" id="KW-1003">Cell membrane</keyword>
<reference evidence="10 11" key="1">
    <citation type="submission" date="2019-09" db="EMBL/GenBank/DDBJ databases">
        <title>Hybrid Assembly of the complete Genome of the Deep-Sea Bacterium Moritella marina from long Nanopore and Illumina reads.</title>
        <authorList>
            <person name="Magin S."/>
            <person name="Georgoulis A."/>
            <person name="Papadimitriou K."/>
            <person name="Iliakis G."/>
            <person name="Vorgias C.E."/>
        </authorList>
    </citation>
    <scope>NUCLEOTIDE SEQUENCE [LARGE SCALE GENOMIC DNA]</scope>
    <source>
        <strain evidence="10 11">MP-1</strain>
    </source>
</reference>
<dbReference type="PANTHER" id="PTHR30574">
    <property type="entry name" value="INNER MEMBRANE PROTEIN YEDE"/>
    <property type="match status" value="1"/>
</dbReference>
<evidence type="ECO:0000256" key="6">
    <source>
        <dbReference type="ARBA" id="ARBA00022989"/>
    </source>
</evidence>
<evidence type="ECO:0000313" key="10">
    <source>
        <dbReference type="EMBL" id="QFI39254.1"/>
    </source>
</evidence>
<dbReference type="Pfam" id="PF04143">
    <property type="entry name" value="Sulf_transp"/>
    <property type="match status" value="1"/>
</dbReference>
<feature type="transmembrane region" description="Helical" evidence="9">
    <location>
        <begin position="38"/>
        <end position="61"/>
    </location>
</feature>
<keyword evidence="5 9" id="KW-0812">Transmembrane</keyword>
<sequence>MLFITITLILIACLGYLAQTTGLCMVKGVNQAVKGKPMFLLAILLSGTFSWLPLLIVDFTAELDIQTSHQANWFSAFGGLLFGLGAAANHGCGVSTVSRLARGEMVMLATVIGWLLGWILLAKFIDEVESDIYIQSQQIHFMVLILLSLLLIITLFCFNKANRTLWLSMLSIGMMASVVFLYERHWAPSGLLKDISLFVWYGNGQEWPSAERFLLILSLILGMLIAAITTRSFVFKGMTIALLIKHLLAGTLMGIGAVLASGGNDTQLLLALPAFSPAGLIAVIFMLLGIYLGGAVIKSAQLKEY</sequence>
<keyword evidence="11" id="KW-1185">Reference proteome</keyword>
<dbReference type="KEGG" id="mmaa:FR932_16055"/>
<dbReference type="Proteomes" id="UP000327424">
    <property type="component" value="Chromosome"/>
</dbReference>
<feature type="transmembrane region" description="Helical" evidence="9">
    <location>
        <begin position="73"/>
        <end position="94"/>
    </location>
</feature>
<keyword evidence="7 9" id="KW-0472">Membrane</keyword>
<evidence type="ECO:0000256" key="3">
    <source>
        <dbReference type="ARBA" id="ARBA00022475"/>
    </source>
</evidence>
<feature type="transmembrane region" description="Helical" evidence="9">
    <location>
        <begin position="106"/>
        <end position="125"/>
    </location>
</feature>
<dbReference type="InterPro" id="IPR007272">
    <property type="entry name" value="Sulf_transp_TsuA/YedE"/>
</dbReference>
<evidence type="ECO:0000256" key="5">
    <source>
        <dbReference type="ARBA" id="ARBA00022692"/>
    </source>
</evidence>